<sequence>MMLFLEVHYTLPYKLAVWICGSLFQESSCWFACLASNTWFSYICGFWDFNSIVYVCGFYYWCISTSFDFQIFSMLFFHYIVSVYKISKILLIILHPYVIGKLC</sequence>
<evidence type="ECO:0000313" key="2">
    <source>
        <dbReference type="EMBL" id="CAL0313066.1"/>
    </source>
</evidence>
<protein>
    <submittedName>
        <fullName evidence="2">Uncharacterized protein</fullName>
    </submittedName>
</protein>
<dbReference type="AlphaFoldDB" id="A0AAV1WVG6"/>
<evidence type="ECO:0000256" key="1">
    <source>
        <dbReference type="SAM" id="Phobius"/>
    </source>
</evidence>
<organism evidence="2 3">
    <name type="scientific">Lupinus luteus</name>
    <name type="common">European yellow lupine</name>
    <dbReference type="NCBI Taxonomy" id="3873"/>
    <lineage>
        <taxon>Eukaryota</taxon>
        <taxon>Viridiplantae</taxon>
        <taxon>Streptophyta</taxon>
        <taxon>Embryophyta</taxon>
        <taxon>Tracheophyta</taxon>
        <taxon>Spermatophyta</taxon>
        <taxon>Magnoliopsida</taxon>
        <taxon>eudicotyledons</taxon>
        <taxon>Gunneridae</taxon>
        <taxon>Pentapetalae</taxon>
        <taxon>rosids</taxon>
        <taxon>fabids</taxon>
        <taxon>Fabales</taxon>
        <taxon>Fabaceae</taxon>
        <taxon>Papilionoideae</taxon>
        <taxon>50 kb inversion clade</taxon>
        <taxon>genistoids sensu lato</taxon>
        <taxon>core genistoids</taxon>
        <taxon>Genisteae</taxon>
        <taxon>Lupinus</taxon>
    </lineage>
</organism>
<name>A0AAV1WVG6_LUPLU</name>
<feature type="transmembrane region" description="Helical" evidence="1">
    <location>
        <begin position="75"/>
        <end position="99"/>
    </location>
</feature>
<feature type="transmembrane region" description="Helical" evidence="1">
    <location>
        <begin position="39"/>
        <end position="63"/>
    </location>
</feature>
<accession>A0AAV1WVG6</accession>
<keyword evidence="3" id="KW-1185">Reference proteome</keyword>
<comment type="caution">
    <text evidence="2">The sequence shown here is derived from an EMBL/GenBank/DDBJ whole genome shotgun (WGS) entry which is preliminary data.</text>
</comment>
<reference evidence="2 3" key="1">
    <citation type="submission" date="2024-03" db="EMBL/GenBank/DDBJ databases">
        <authorList>
            <person name="Martinez-Hernandez J."/>
        </authorList>
    </citation>
    <scope>NUCLEOTIDE SEQUENCE [LARGE SCALE GENOMIC DNA]</scope>
</reference>
<keyword evidence="1" id="KW-0812">Transmembrane</keyword>
<proteinExistence type="predicted"/>
<keyword evidence="1" id="KW-1133">Transmembrane helix</keyword>
<dbReference type="EMBL" id="CAXHTB010000009">
    <property type="protein sequence ID" value="CAL0313066.1"/>
    <property type="molecule type" value="Genomic_DNA"/>
</dbReference>
<keyword evidence="1" id="KW-0472">Membrane</keyword>
<gene>
    <name evidence="2" type="ORF">LLUT_LOCUS14126</name>
</gene>
<dbReference type="Proteomes" id="UP001497480">
    <property type="component" value="Unassembled WGS sequence"/>
</dbReference>
<evidence type="ECO:0000313" key="3">
    <source>
        <dbReference type="Proteomes" id="UP001497480"/>
    </source>
</evidence>